<accession>A0ABZ3G2I9</accession>
<sequence>MKVTDAHNGFRCLTRQAALKIAIKQNRMAHASEIVSEIARNKLISVEVPVTIDYTEYSMAKGQSIFNSFNILVDLFLARLQK</sequence>
<organism evidence="1 2">
    <name type="scientific">Achromobacter denitrificans</name>
    <name type="common">Alcaligenes denitrificans</name>
    <dbReference type="NCBI Taxonomy" id="32002"/>
    <lineage>
        <taxon>Bacteria</taxon>
        <taxon>Pseudomonadati</taxon>
        <taxon>Pseudomonadota</taxon>
        <taxon>Betaproteobacteria</taxon>
        <taxon>Burkholderiales</taxon>
        <taxon>Alcaligenaceae</taxon>
        <taxon>Achromobacter</taxon>
    </lineage>
</organism>
<protein>
    <submittedName>
        <fullName evidence="1">Uncharacterized protein</fullName>
    </submittedName>
</protein>
<dbReference type="Proteomes" id="UP001446337">
    <property type="component" value="Chromosome"/>
</dbReference>
<evidence type="ECO:0000313" key="2">
    <source>
        <dbReference type="Proteomes" id="UP001446337"/>
    </source>
</evidence>
<gene>
    <name evidence="1" type="ORF">AAIK43_26010</name>
</gene>
<reference evidence="1 2" key="1">
    <citation type="submission" date="2024-05" db="EMBL/GenBank/DDBJ databases">
        <title>Achromobacter denitrificans. BP1, complete genome.</title>
        <authorList>
            <person name="Zhang B."/>
        </authorList>
    </citation>
    <scope>NUCLEOTIDE SEQUENCE [LARGE SCALE GENOMIC DNA]</scope>
    <source>
        <strain evidence="1 2">BP1</strain>
    </source>
</reference>
<evidence type="ECO:0000313" key="1">
    <source>
        <dbReference type="EMBL" id="XAN14819.1"/>
    </source>
</evidence>
<keyword evidence="2" id="KW-1185">Reference proteome</keyword>
<proteinExistence type="predicted"/>
<name>A0ABZ3G2I9_ACHDE</name>
<dbReference type="EMBL" id="CP154792">
    <property type="protein sequence ID" value="XAN14819.1"/>
    <property type="molecule type" value="Genomic_DNA"/>
</dbReference>
<dbReference type="RefSeq" id="WP_252978992.1">
    <property type="nucleotide sequence ID" value="NZ_CP154792.1"/>
</dbReference>